<dbReference type="SUPFAM" id="SSF81383">
    <property type="entry name" value="F-box domain"/>
    <property type="match status" value="1"/>
</dbReference>
<dbReference type="Pfam" id="PF03478">
    <property type="entry name" value="Beta-prop_KIB1-4"/>
    <property type="match status" value="1"/>
</dbReference>
<dbReference type="InterPro" id="IPR050942">
    <property type="entry name" value="F-box_BR-signaling"/>
</dbReference>
<dbReference type="EMBL" id="LR031872">
    <property type="protein sequence ID" value="VDC88867.1"/>
    <property type="molecule type" value="Genomic_DNA"/>
</dbReference>
<name>A0A3P6AAJ4_BRAOL</name>
<feature type="domain" description="F-box" evidence="1">
    <location>
        <begin position="8"/>
        <end position="45"/>
    </location>
</feature>
<dbReference type="InterPro" id="IPR036047">
    <property type="entry name" value="F-box-like_dom_sf"/>
</dbReference>
<dbReference type="InterPro" id="IPR005174">
    <property type="entry name" value="KIB1-4_b-propeller"/>
</dbReference>
<dbReference type="AlphaFoldDB" id="A0A3P6AAJ4"/>
<protein>
    <recommendedName>
        <fullName evidence="4">F-box domain-containing protein</fullName>
    </recommendedName>
</protein>
<accession>A0A3P6AAJ4</accession>
<dbReference type="CDD" id="cd09917">
    <property type="entry name" value="F-box_SF"/>
    <property type="match status" value="1"/>
</dbReference>
<feature type="domain" description="KIB1-4 beta-propeller" evidence="2">
    <location>
        <begin position="63"/>
        <end position="334"/>
    </location>
</feature>
<evidence type="ECO:0000313" key="3">
    <source>
        <dbReference type="EMBL" id="VDC88867.1"/>
    </source>
</evidence>
<dbReference type="PANTHER" id="PTHR44259:SF27">
    <property type="entry name" value="F-BOX DOMAIN-CONTAINING PROTEIN"/>
    <property type="match status" value="1"/>
</dbReference>
<proteinExistence type="predicted"/>
<dbReference type="Pfam" id="PF00646">
    <property type="entry name" value="F-box"/>
    <property type="match status" value="1"/>
</dbReference>
<dbReference type="InterPro" id="IPR001810">
    <property type="entry name" value="F-box_dom"/>
</dbReference>
<dbReference type="PANTHER" id="PTHR44259">
    <property type="entry name" value="OS07G0183000 PROTEIN-RELATED"/>
    <property type="match status" value="1"/>
</dbReference>
<sequence>MSRARYDWSKLCTDLLRSILESLHPKDFHRARTVCSSWYSVSTTCIRPLYPWRILFRKSSTLLFDPEQDKTIETEHPGTDFSKHCLIASCSNWLLIIDPRLDLYLLNVFTCERINLPSMESLLLRNASFYGNTTSSNISACLSMNERTRDYVVAWSYKEHYLFSYKKGDDSWCEHKGTRCKSLAYKNNKLYVYTSDDYVKILGLSGDSPNEIVEGNPYRNHRFRFVLQPGEHVWKKKVAITNSGEVLIVLSLRGLHEQRLFCIFKMNVESGNWERVDSLGGEMLMFGYGVTIRSPIKEIDGQGIKSDSICFIDYDLWPAAGYFRPNRQIYCGIFDLASSTITWPKISDASVLKSFWFVPGYA</sequence>
<dbReference type="Gene3D" id="1.20.1280.50">
    <property type="match status" value="1"/>
</dbReference>
<gene>
    <name evidence="3" type="ORF">BOLC3T14557H</name>
</gene>
<organism evidence="3">
    <name type="scientific">Brassica oleracea</name>
    <name type="common">Wild cabbage</name>
    <dbReference type="NCBI Taxonomy" id="3712"/>
    <lineage>
        <taxon>Eukaryota</taxon>
        <taxon>Viridiplantae</taxon>
        <taxon>Streptophyta</taxon>
        <taxon>Embryophyta</taxon>
        <taxon>Tracheophyta</taxon>
        <taxon>Spermatophyta</taxon>
        <taxon>Magnoliopsida</taxon>
        <taxon>eudicotyledons</taxon>
        <taxon>Gunneridae</taxon>
        <taxon>Pentapetalae</taxon>
        <taxon>rosids</taxon>
        <taxon>malvids</taxon>
        <taxon>Brassicales</taxon>
        <taxon>Brassicaceae</taxon>
        <taxon>Brassiceae</taxon>
        <taxon>Brassica</taxon>
    </lineage>
</organism>
<evidence type="ECO:0008006" key="4">
    <source>
        <dbReference type="Google" id="ProtNLM"/>
    </source>
</evidence>
<reference evidence="3" key="1">
    <citation type="submission" date="2018-11" db="EMBL/GenBank/DDBJ databases">
        <authorList>
            <consortium name="Genoscope - CEA"/>
            <person name="William W."/>
        </authorList>
    </citation>
    <scope>NUCLEOTIDE SEQUENCE</scope>
</reference>
<evidence type="ECO:0000259" key="2">
    <source>
        <dbReference type="Pfam" id="PF03478"/>
    </source>
</evidence>
<evidence type="ECO:0000259" key="1">
    <source>
        <dbReference type="Pfam" id="PF00646"/>
    </source>
</evidence>